<accession>A0A2W4WK12</accession>
<reference evidence="1 2" key="2">
    <citation type="submission" date="2018-06" db="EMBL/GenBank/DDBJ databases">
        <title>Metagenomic assembly of (sub)arctic Cyanobacteria and their associated microbiome from non-axenic cultures.</title>
        <authorList>
            <person name="Baurain D."/>
        </authorList>
    </citation>
    <scope>NUCLEOTIDE SEQUENCE [LARGE SCALE GENOMIC DNA]</scope>
    <source>
        <strain evidence="1">ULC041bin1</strain>
    </source>
</reference>
<gene>
    <name evidence="1" type="ORF">DCF17_05935</name>
</gene>
<protein>
    <submittedName>
        <fullName evidence="1">Uncharacterized protein</fullName>
    </submittedName>
</protein>
<organism evidence="1 2">
    <name type="scientific">Shackletoniella antarctica</name>
    <dbReference type="NCBI Taxonomy" id="268115"/>
    <lineage>
        <taxon>Bacteria</taxon>
        <taxon>Bacillati</taxon>
        <taxon>Cyanobacteriota</taxon>
        <taxon>Cyanophyceae</taxon>
        <taxon>Oculatellales</taxon>
        <taxon>Oculatellaceae</taxon>
        <taxon>Shackletoniella</taxon>
    </lineage>
</organism>
<name>A0A2W4WK12_9CYAN</name>
<evidence type="ECO:0000313" key="2">
    <source>
        <dbReference type="Proteomes" id="UP000249081"/>
    </source>
</evidence>
<sequence length="116" mass="12800">MASVTQISARRSPQELPQWCNATWDDYVAQVTAADAENFRIFCRQGRLFVDLGWEGIDVQGARVMAFCLSPEGLYEQTLVSIALAGLEIALVEQAYKQLATESNGAVAQRFAQQLS</sequence>
<comment type="caution">
    <text evidence="1">The sequence shown here is derived from an EMBL/GenBank/DDBJ whole genome shotgun (WGS) entry which is preliminary data.</text>
</comment>
<dbReference type="EMBL" id="QBMN01000028">
    <property type="protein sequence ID" value="PZO43547.1"/>
    <property type="molecule type" value="Genomic_DNA"/>
</dbReference>
<evidence type="ECO:0000313" key="1">
    <source>
        <dbReference type="EMBL" id="PZO43547.1"/>
    </source>
</evidence>
<reference evidence="2" key="1">
    <citation type="submission" date="2018-04" db="EMBL/GenBank/DDBJ databases">
        <authorList>
            <person name="Cornet L."/>
        </authorList>
    </citation>
    <scope>NUCLEOTIDE SEQUENCE [LARGE SCALE GENOMIC DNA]</scope>
</reference>
<dbReference type="AlphaFoldDB" id="A0A2W4WK12"/>
<proteinExistence type="predicted"/>
<dbReference type="Proteomes" id="UP000249081">
    <property type="component" value="Unassembled WGS sequence"/>
</dbReference>